<feature type="region of interest" description="Disordered" evidence="1">
    <location>
        <begin position="241"/>
        <end position="279"/>
    </location>
</feature>
<feature type="compositionally biased region" description="Low complexity" evidence="1">
    <location>
        <begin position="241"/>
        <end position="270"/>
    </location>
</feature>
<proteinExistence type="predicted"/>
<evidence type="ECO:0000313" key="4">
    <source>
        <dbReference type="Proteomes" id="UP000572528"/>
    </source>
</evidence>
<keyword evidence="2" id="KW-1133">Transmembrane helix</keyword>
<sequence length="557" mass="56117">AESDDADPGDEPDDGGPDVDNDGEDDAAQDDTEDAEDGGDDAEEAGDAARSGDPEAVGDVEEAEDAEDGEDDVAQDDAEEAADAAGSGGPEAVGAAESDDADPGDEPDDGGPDVDNDGEDDAAQDDTEDAEDGGDDAVQDDAAQADSPETIGFPAPPPSAEDIAAWAETPSAAPEAYEASDLAVSGSVYAPSYQAPVPYRAQPQTQQPRRSTTTRLLVGIIVLLLVIIIGGGGVLLGTHLSGKGSESEAGGQEASGADAGEAAGADVAGGIPSATSTGPLTSCETAPAVQVMSVTDEQGGLTARVKVTSPCAQGDFLDGSAVRINLYGPSSAGGGGLADAVVASGEFDFSRTPLIIPAEGAALDLSYGSGHYFRTAADLAPSGSGAQGVETMTGKVLISRSSPTTLGSQGLVSPGLVSAAETSTDTSGEDAAASAALNWYIEQGRSGVRNSLVGKWTPQLSSKRPGLVAEGQTWDARSALAEFLALRQRYGTAVLVDSDEWPVFEPGGGWWVTLAGIPYSSPDEANAWCDAQGYSTDHCLAKKMDTTGPPDGTIKSR</sequence>
<accession>A0A853EPT6</accession>
<protein>
    <submittedName>
        <fullName evidence="3">Uncharacterized protein</fullName>
    </submittedName>
</protein>
<dbReference type="EMBL" id="JACBXV010000290">
    <property type="protein sequence ID" value="NYS70372.1"/>
    <property type="molecule type" value="Genomic_DNA"/>
</dbReference>
<name>A0A853EPT6_9ACTO</name>
<organism evidence="3 4">
    <name type="scientific">Actinomyces bowdenii</name>
    <dbReference type="NCBI Taxonomy" id="131109"/>
    <lineage>
        <taxon>Bacteria</taxon>
        <taxon>Bacillati</taxon>
        <taxon>Actinomycetota</taxon>
        <taxon>Actinomycetes</taxon>
        <taxon>Actinomycetales</taxon>
        <taxon>Actinomycetaceae</taxon>
        <taxon>Actinomyces</taxon>
    </lineage>
</organism>
<dbReference type="AlphaFoldDB" id="A0A853EPT6"/>
<feature type="region of interest" description="Disordered" evidence="1">
    <location>
        <begin position="1"/>
        <end position="161"/>
    </location>
</feature>
<evidence type="ECO:0000256" key="1">
    <source>
        <dbReference type="SAM" id="MobiDB-lite"/>
    </source>
</evidence>
<feature type="non-terminal residue" evidence="3">
    <location>
        <position position="1"/>
    </location>
</feature>
<evidence type="ECO:0000256" key="2">
    <source>
        <dbReference type="SAM" id="Phobius"/>
    </source>
</evidence>
<evidence type="ECO:0000313" key="3">
    <source>
        <dbReference type="EMBL" id="NYS70372.1"/>
    </source>
</evidence>
<gene>
    <name evidence="3" type="ORF">HZZ05_12820</name>
</gene>
<comment type="caution">
    <text evidence="3">The sequence shown here is derived from an EMBL/GenBank/DDBJ whole genome shotgun (WGS) entry which is preliminary data.</text>
</comment>
<feature type="compositionally biased region" description="Acidic residues" evidence="1">
    <location>
        <begin position="56"/>
        <end position="82"/>
    </location>
</feature>
<feature type="transmembrane region" description="Helical" evidence="2">
    <location>
        <begin position="216"/>
        <end position="237"/>
    </location>
</feature>
<feature type="compositionally biased region" description="Acidic residues" evidence="1">
    <location>
        <begin position="97"/>
        <end position="139"/>
    </location>
</feature>
<keyword evidence="2" id="KW-0472">Membrane</keyword>
<feature type="compositionally biased region" description="Acidic residues" evidence="1">
    <location>
        <begin position="1"/>
        <end position="46"/>
    </location>
</feature>
<keyword evidence="2" id="KW-0812">Transmembrane</keyword>
<reference evidence="3 4" key="1">
    <citation type="submission" date="2020-07" db="EMBL/GenBank/DDBJ databases">
        <title>MOT database genomes.</title>
        <authorList>
            <person name="Joseph S."/>
            <person name="Aduse-Opoku J."/>
            <person name="Hashim A."/>
            <person name="Wade W."/>
            <person name="Curtis M."/>
        </authorList>
    </citation>
    <scope>NUCLEOTIDE SEQUENCE [LARGE SCALE GENOMIC DNA]</scope>
    <source>
        <strain evidence="3 4">WMus004</strain>
    </source>
</reference>
<dbReference type="Proteomes" id="UP000572528">
    <property type="component" value="Unassembled WGS sequence"/>
</dbReference>